<evidence type="ECO:0000313" key="5">
    <source>
        <dbReference type="EMBL" id="CAA0111354.1"/>
    </source>
</evidence>
<dbReference type="AlphaFoldDB" id="A0A5S9Q3B5"/>
<organism evidence="5 7">
    <name type="scientific">Zhongshania aliphaticivorans</name>
    <dbReference type="NCBI Taxonomy" id="1470434"/>
    <lineage>
        <taxon>Bacteria</taxon>
        <taxon>Pseudomonadati</taxon>
        <taxon>Pseudomonadota</taxon>
        <taxon>Gammaproteobacteria</taxon>
        <taxon>Cellvibrionales</taxon>
        <taxon>Spongiibacteraceae</taxon>
        <taxon>Zhongshania</taxon>
    </lineage>
</organism>
<evidence type="ECO:0000313" key="6">
    <source>
        <dbReference type="EMBL" id="CAA0118584.1"/>
    </source>
</evidence>
<evidence type="ECO:0000259" key="4">
    <source>
        <dbReference type="PROSITE" id="PS50043"/>
    </source>
</evidence>
<dbReference type="Gene3D" id="1.25.40.10">
    <property type="entry name" value="Tetratricopeptide repeat domain"/>
    <property type="match status" value="1"/>
</dbReference>
<dbReference type="InterPro" id="IPR016032">
    <property type="entry name" value="Sig_transdc_resp-reg_C-effctor"/>
</dbReference>
<dbReference type="GO" id="GO:0006355">
    <property type="term" value="P:regulation of DNA-templated transcription"/>
    <property type="evidence" value="ECO:0007669"/>
    <property type="project" value="InterPro"/>
</dbReference>
<dbReference type="InterPro" id="IPR059106">
    <property type="entry name" value="WHD_MalT"/>
</dbReference>
<evidence type="ECO:0000313" key="8">
    <source>
        <dbReference type="Proteomes" id="UP000439591"/>
    </source>
</evidence>
<sequence length="920" mass="102340">MTDIIETKLSPPYIRHKRMSRATIVSRVNQVLDDAVRLVTVVAPAGSGKSTLLVELYERYRLEGYACSWLSLEPGDDDPRRFARYIVAAIAAIDKGFAEQRLAVLRSSSATDLSPFFDSIIQYLAATDRRFALFVDDFHAIENPVILQFWTRYISYMSASCRAVIASRFKVSLDLSRLKLAGGLVELGQVDLNLSMQETGQFMKELHNVELPAAVLQLLHDRTEGWMVGLQLAGMTMSNSSQNKEDIVRSFSARDRNLKEYLFESVYGLQDEATRHFLLHTAPLNRFCAELCDVVTATVDGEDRLAQLEAANLFIIPLDREGRWYRYHHLFSEYLENQLQRLEPGVNKTVCALAADWCIAEGYVLEAIQYCLDAADYEKATDLIADHAQTVAIGEGNHSIVFEWMRKLPKEYQYRRPEIMLHHAWSRVFTRDGVGVAVAICDEFTALLDKSEANYWVLTEQEVQSLAGLCSVIRCIASACIEELDICIGRSKALLTELPKTETALIASAAVANAYAHYLNKDLASALSSATDAFVYGRRGGSAYAAIWGDFVASMANAELGHIQAAEDSAARAALSVADAMDGGQMAALAALAKVEVDCQRCDFTRIERSLNDNRVISRISSSPEPLLVARCAEARYLVWAGELDAALALLRQSQDMAVTMDMPRLYFAFIAEEIELLLHKGDIQAARETVRRTDMLNRQHRFIDKQNRSAVLLCIDLSEARLSLAENKASETLRQLSPLIKVAQQQQRIALTQQLCAMKSLALWRVGKEAEAVRELAKVVNHAAPESHIYPIYRVGSGLLAILQRLHASSISTSSDQAQAVQYQCEIQLIALFNGGLAPESEVSFGEEQVQNAVLAEPLTDRQLEILRLIGGGLGNKELAEALHISLSTAKWHVHNIFEKLGVRNRTSAVAYARKNNLL</sequence>
<dbReference type="Proteomes" id="UP000439591">
    <property type="component" value="Unassembled WGS sequence"/>
</dbReference>
<evidence type="ECO:0000256" key="1">
    <source>
        <dbReference type="ARBA" id="ARBA00023015"/>
    </source>
</evidence>
<dbReference type="InterPro" id="IPR011990">
    <property type="entry name" value="TPR-like_helical_dom_sf"/>
</dbReference>
<keyword evidence="1" id="KW-0805">Transcription regulation</keyword>
<name>A0A5S9Q3B5_9GAMM</name>
<dbReference type="Pfam" id="PF17874">
    <property type="entry name" value="TPR_MalT"/>
    <property type="match status" value="1"/>
</dbReference>
<keyword evidence="2" id="KW-0238">DNA-binding</keyword>
<dbReference type="Pfam" id="PF00196">
    <property type="entry name" value="GerE"/>
    <property type="match status" value="1"/>
</dbReference>
<dbReference type="InterPro" id="IPR000792">
    <property type="entry name" value="Tscrpt_reg_LuxR_C"/>
</dbReference>
<dbReference type="Gene3D" id="3.40.50.300">
    <property type="entry name" value="P-loop containing nucleotide triphosphate hydrolases"/>
    <property type="match status" value="1"/>
</dbReference>
<dbReference type="InterPro" id="IPR027417">
    <property type="entry name" value="P-loop_NTPase"/>
</dbReference>
<dbReference type="EMBL" id="CACSIK010000003">
    <property type="protein sequence ID" value="CAA0111354.1"/>
    <property type="molecule type" value="Genomic_DNA"/>
</dbReference>
<dbReference type="Proteomes" id="UP000435877">
    <property type="component" value="Unassembled WGS sequence"/>
</dbReference>
<dbReference type="InterPro" id="IPR036388">
    <property type="entry name" value="WH-like_DNA-bd_sf"/>
</dbReference>
<evidence type="ECO:0000256" key="2">
    <source>
        <dbReference type="ARBA" id="ARBA00023125"/>
    </source>
</evidence>
<evidence type="ECO:0000256" key="3">
    <source>
        <dbReference type="ARBA" id="ARBA00023163"/>
    </source>
</evidence>
<dbReference type="OrthoDB" id="1123107at2"/>
<accession>A0A5S9Q3B5</accession>
<protein>
    <submittedName>
        <fullName evidence="5">HTH-type transcriptional regulator MalT</fullName>
    </submittedName>
</protein>
<evidence type="ECO:0000313" key="7">
    <source>
        <dbReference type="Proteomes" id="UP000435877"/>
    </source>
</evidence>
<dbReference type="RefSeq" id="WP_159270058.1">
    <property type="nucleotide sequence ID" value="NZ_CACSIK010000003.1"/>
</dbReference>
<dbReference type="PROSITE" id="PS50043">
    <property type="entry name" value="HTH_LUXR_2"/>
    <property type="match status" value="1"/>
</dbReference>
<dbReference type="InterPro" id="IPR041617">
    <property type="entry name" value="TPR_MalT"/>
</dbReference>
<proteinExistence type="predicted"/>
<keyword evidence="3" id="KW-0804">Transcription</keyword>
<dbReference type="PRINTS" id="PR00038">
    <property type="entry name" value="HTHLUXR"/>
</dbReference>
<keyword evidence="7" id="KW-1185">Reference proteome</keyword>
<feature type="domain" description="HTH luxR-type" evidence="4">
    <location>
        <begin position="853"/>
        <end position="918"/>
    </location>
</feature>
<dbReference type="PANTHER" id="PTHR44688:SF16">
    <property type="entry name" value="DNA-BINDING TRANSCRIPTIONAL ACTIVATOR DEVR_DOSR"/>
    <property type="match status" value="1"/>
</dbReference>
<dbReference type="SUPFAM" id="SSF46894">
    <property type="entry name" value="C-terminal effector domain of the bipartite response regulators"/>
    <property type="match status" value="1"/>
</dbReference>
<dbReference type="GO" id="GO:0003677">
    <property type="term" value="F:DNA binding"/>
    <property type="evidence" value="ECO:0007669"/>
    <property type="project" value="UniProtKB-KW"/>
</dbReference>
<dbReference type="SUPFAM" id="SSF52540">
    <property type="entry name" value="P-loop containing nucleoside triphosphate hydrolases"/>
    <property type="match status" value="1"/>
</dbReference>
<gene>
    <name evidence="5" type="primary">malT_3</name>
    <name evidence="5" type="ORF">IHBHHGIJ_03290</name>
    <name evidence="6" type="ORF">KFEGEMFD_03503</name>
</gene>
<dbReference type="Pfam" id="PF25873">
    <property type="entry name" value="WHD_MalT"/>
    <property type="match status" value="1"/>
</dbReference>
<dbReference type="CDD" id="cd06170">
    <property type="entry name" value="LuxR_C_like"/>
    <property type="match status" value="1"/>
</dbReference>
<dbReference type="SMART" id="SM00421">
    <property type="entry name" value="HTH_LUXR"/>
    <property type="match status" value="1"/>
</dbReference>
<dbReference type="Gene3D" id="1.10.10.10">
    <property type="entry name" value="Winged helix-like DNA-binding domain superfamily/Winged helix DNA-binding domain"/>
    <property type="match status" value="1"/>
</dbReference>
<dbReference type="EMBL" id="CACSIM010000006">
    <property type="protein sequence ID" value="CAA0118584.1"/>
    <property type="molecule type" value="Genomic_DNA"/>
</dbReference>
<reference evidence="7 8" key="1">
    <citation type="submission" date="2019-11" db="EMBL/GenBank/DDBJ databases">
        <authorList>
            <person name="Holert J."/>
        </authorList>
    </citation>
    <scope>NUCLEOTIDE SEQUENCE [LARGE SCALE GENOMIC DNA]</scope>
    <source>
        <strain evidence="6">BC3_2A</strain>
        <strain evidence="5">SB11_1A</strain>
    </source>
</reference>
<dbReference type="PANTHER" id="PTHR44688">
    <property type="entry name" value="DNA-BINDING TRANSCRIPTIONAL ACTIVATOR DEVR_DOSR"/>
    <property type="match status" value="1"/>
</dbReference>